<evidence type="ECO:0000313" key="2">
    <source>
        <dbReference type="Proteomes" id="UP000807353"/>
    </source>
</evidence>
<sequence length="386" mass="44065">MLVLPPEIWLSILRWATISDMGHSYFTASYSPFQPTTNDAQDSVLAVKTTLTLVCREWKYLMTEFLYEDLKLLRGASALKNILYQNNDYGKWVRRVVLPYSSTVTSPGKPPPSIDILRVCQNLEILVRPRLVTSDFLQFQFDAEEIPITSLRRLDWWHHGEADRTGGINSLGCVLQSSPKLEYLSIGGVIGNNRIRMDGPICLHSLQTLRLQGSNGLLLHFILTQWSLPILAHIVLDSPPFSDGLEKLWGKFSPQLRTIEFGKHVRFLMNDFLASCLRDCPNLTEINYYLFFTSFPALDNTHTSLVTIGLHASVNPMLQDGESVCAHIEQHFERLTKIGFPSLKKIVLYGEWRGIIAHPRLASMWKRLYEQGFVVERSDISRFGPR</sequence>
<dbReference type="AlphaFoldDB" id="A0A9P5YIQ2"/>
<dbReference type="EMBL" id="MU150229">
    <property type="protein sequence ID" value="KAF9469752.1"/>
    <property type="molecule type" value="Genomic_DNA"/>
</dbReference>
<accession>A0A9P5YIQ2</accession>
<dbReference type="Proteomes" id="UP000807353">
    <property type="component" value="Unassembled WGS sequence"/>
</dbReference>
<name>A0A9P5YIQ2_9AGAR</name>
<dbReference type="SUPFAM" id="SSF52047">
    <property type="entry name" value="RNI-like"/>
    <property type="match status" value="1"/>
</dbReference>
<dbReference type="Gene3D" id="3.80.10.10">
    <property type="entry name" value="Ribonuclease Inhibitor"/>
    <property type="match status" value="1"/>
</dbReference>
<dbReference type="InterPro" id="IPR032675">
    <property type="entry name" value="LRR_dom_sf"/>
</dbReference>
<evidence type="ECO:0008006" key="3">
    <source>
        <dbReference type="Google" id="ProtNLM"/>
    </source>
</evidence>
<organism evidence="1 2">
    <name type="scientific">Collybia nuda</name>
    <dbReference type="NCBI Taxonomy" id="64659"/>
    <lineage>
        <taxon>Eukaryota</taxon>
        <taxon>Fungi</taxon>
        <taxon>Dikarya</taxon>
        <taxon>Basidiomycota</taxon>
        <taxon>Agaricomycotina</taxon>
        <taxon>Agaricomycetes</taxon>
        <taxon>Agaricomycetidae</taxon>
        <taxon>Agaricales</taxon>
        <taxon>Tricholomatineae</taxon>
        <taxon>Clitocybaceae</taxon>
        <taxon>Collybia</taxon>
    </lineage>
</organism>
<proteinExistence type="predicted"/>
<keyword evidence="2" id="KW-1185">Reference proteome</keyword>
<evidence type="ECO:0000313" key="1">
    <source>
        <dbReference type="EMBL" id="KAF9469752.1"/>
    </source>
</evidence>
<comment type="caution">
    <text evidence="1">The sequence shown here is derived from an EMBL/GenBank/DDBJ whole genome shotgun (WGS) entry which is preliminary data.</text>
</comment>
<reference evidence="1" key="1">
    <citation type="submission" date="2020-11" db="EMBL/GenBank/DDBJ databases">
        <authorList>
            <consortium name="DOE Joint Genome Institute"/>
            <person name="Ahrendt S."/>
            <person name="Riley R."/>
            <person name="Andreopoulos W."/>
            <person name="Labutti K."/>
            <person name="Pangilinan J."/>
            <person name="Ruiz-Duenas F.J."/>
            <person name="Barrasa J.M."/>
            <person name="Sanchez-Garcia M."/>
            <person name="Camarero S."/>
            <person name="Miyauchi S."/>
            <person name="Serrano A."/>
            <person name="Linde D."/>
            <person name="Babiker R."/>
            <person name="Drula E."/>
            <person name="Ayuso-Fernandez I."/>
            <person name="Pacheco R."/>
            <person name="Padilla G."/>
            <person name="Ferreira P."/>
            <person name="Barriuso J."/>
            <person name="Kellner H."/>
            <person name="Castanera R."/>
            <person name="Alfaro M."/>
            <person name="Ramirez L."/>
            <person name="Pisabarro A.G."/>
            <person name="Kuo A."/>
            <person name="Tritt A."/>
            <person name="Lipzen A."/>
            <person name="He G."/>
            <person name="Yan M."/>
            <person name="Ng V."/>
            <person name="Cullen D."/>
            <person name="Martin F."/>
            <person name="Rosso M.-N."/>
            <person name="Henrissat B."/>
            <person name="Hibbett D."/>
            <person name="Martinez A.T."/>
            <person name="Grigoriev I.V."/>
        </authorList>
    </citation>
    <scope>NUCLEOTIDE SEQUENCE</scope>
    <source>
        <strain evidence="1">CBS 247.69</strain>
    </source>
</reference>
<dbReference type="OrthoDB" id="3256525at2759"/>
<protein>
    <recommendedName>
        <fullName evidence="3">F-box domain-containing protein</fullName>
    </recommendedName>
</protein>
<gene>
    <name evidence="1" type="ORF">BDZ94DRAFT_1151313</name>
</gene>